<evidence type="ECO:0000313" key="2">
    <source>
        <dbReference type="EMBL" id="MFF0541257.1"/>
    </source>
</evidence>
<comment type="caution">
    <text evidence="2">The sequence shown here is derived from an EMBL/GenBank/DDBJ whole genome shotgun (WGS) entry which is preliminary data.</text>
</comment>
<evidence type="ECO:0000256" key="1">
    <source>
        <dbReference type="SAM" id="MobiDB-lite"/>
    </source>
</evidence>
<accession>A0ABW6PFT1</accession>
<reference evidence="2 3" key="1">
    <citation type="submission" date="2024-10" db="EMBL/GenBank/DDBJ databases">
        <title>The Natural Products Discovery Center: Release of the First 8490 Sequenced Strains for Exploring Actinobacteria Biosynthetic Diversity.</title>
        <authorList>
            <person name="Kalkreuter E."/>
            <person name="Kautsar S.A."/>
            <person name="Yang D."/>
            <person name="Bader C.D."/>
            <person name="Teijaro C.N."/>
            <person name="Fluegel L."/>
            <person name="Davis C.M."/>
            <person name="Simpson J.R."/>
            <person name="Lauterbach L."/>
            <person name="Steele A.D."/>
            <person name="Gui C."/>
            <person name="Meng S."/>
            <person name="Li G."/>
            <person name="Viehrig K."/>
            <person name="Ye F."/>
            <person name="Su P."/>
            <person name="Kiefer A.F."/>
            <person name="Nichols A."/>
            <person name="Cepeda A.J."/>
            <person name="Yan W."/>
            <person name="Fan B."/>
            <person name="Jiang Y."/>
            <person name="Adhikari A."/>
            <person name="Zheng C.-J."/>
            <person name="Schuster L."/>
            <person name="Cowan T.M."/>
            <person name="Smanski M.J."/>
            <person name="Chevrette M.G."/>
            <person name="De Carvalho L.P.S."/>
            <person name="Shen B."/>
        </authorList>
    </citation>
    <scope>NUCLEOTIDE SEQUENCE [LARGE SCALE GENOMIC DNA]</scope>
    <source>
        <strain evidence="2 3">NPDC004045</strain>
    </source>
</reference>
<protein>
    <submittedName>
        <fullName evidence="2">Uncharacterized protein</fullName>
    </submittedName>
</protein>
<organism evidence="2 3">
    <name type="scientific">Nocardia thailandica</name>
    <dbReference type="NCBI Taxonomy" id="257275"/>
    <lineage>
        <taxon>Bacteria</taxon>
        <taxon>Bacillati</taxon>
        <taxon>Actinomycetota</taxon>
        <taxon>Actinomycetes</taxon>
        <taxon>Mycobacteriales</taxon>
        <taxon>Nocardiaceae</taxon>
        <taxon>Nocardia</taxon>
    </lineage>
</organism>
<dbReference type="RefSeq" id="WP_387698581.1">
    <property type="nucleotide sequence ID" value="NZ_JBIAMX010000001.1"/>
</dbReference>
<dbReference type="Proteomes" id="UP001601444">
    <property type="component" value="Unassembled WGS sequence"/>
</dbReference>
<feature type="compositionally biased region" description="Basic and acidic residues" evidence="1">
    <location>
        <begin position="153"/>
        <end position="174"/>
    </location>
</feature>
<proteinExistence type="predicted"/>
<keyword evidence="3" id="KW-1185">Reference proteome</keyword>
<name>A0ABW6PFT1_9NOCA</name>
<sequence length="343" mass="36027">MTTVRMSHGPHGTLVVAPPGAPLTTDDRPGLDVLVLEVAGGHLGWSLLAGQRIPGAVLDDADAAQEWLWAVFGENVALAVADFDGAPAEWTAEPARPELVSSLWRLAYAQWAARWWPASTLDGIAALDQDVLAGEIGTLAVTCESVVDGADAPGDRDFDRAEDGHHAESRSRAEDYALAADGPAAPPGLVLARGSTGWDWRTCPPGVLDASEHAVSWQALRDAGRTTVWVSAVAAPDASGALPDHLHPHAVVELGGLRTDCVLRRRADSWTGEVVVDTAADPRPTVTVFVPGVGAGQPDTDLAARDLLRRYARDRLAAVSSGAAPDPRPLRAEVLAAESDTDF</sequence>
<gene>
    <name evidence="2" type="ORF">ACFYTF_00285</name>
</gene>
<dbReference type="EMBL" id="JBIAMX010000001">
    <property type="protein sequence ID" value="MFF0541257.1"/>
    <property type="molecule type" value="Genomic_DNA"/>
</dbReference>
<feature type="region of interest" description="Disordered" evidence="1">
    <location>
        <begin position="152"/>
        <end position="174"/>
    </location>
</feature>
<evidence type="ECO:0000313" key="3">
    <source>
        <dbReference type="Proteomes" id="UP001601444"/>
    </source>
</evidence>